<accession>A0A2R8ZNM6</accession>
<reference evidence="8" key="1">
    <citation type="submission" date="2025-08" db="UniProtKB">
        <authorList>
            <consortium name="Ensembl"/>
        </authorList>
    </citation>
    <scope>IDENTIFICATION</scope>
</reference>
<feature type="domain" description="MARVEL" evidence="7">
    <location>
        <begin position="22"/>
        <end position="153"/>
    </location>
</feature>
<dbReference type="OrthoDB" id="9885621at2759"/>
<gene>
    <name evidence="8" type="primary">MALL</name>
</gene>
<feature type="transmembrane region" description="Helical" evidence="6">
    <location>
        <begin position="125"/>
        <end position="152"/>
    </location>
</feature>
<dbReference type="GeneID" id="100978278"/>
<dbReference type="InterPro" id="IPR050578">
    <property type="entry name" value="MARVEL-CKLF_proteins"/>
</dbReference>
<dbReference type="PANTHER" id="PTHR22776">
    <property type="entry name" value="MARVEL-CONTAINING POTENTIAL LIPID RAFT-ASSOCIATED PROTEIN"/>
    <property type="match status" value="1"/>
</dbReference>
<feature type="transmembrane region" description="Helical" evidence="6">
    <location>
        <begin position="58"/>
        <end position="82"/>
    </location>
</feature>
<dbReference type="STRING" id="9597.ENSPPAP00000006551"/>
<evidence type="ECO:0000256" key="4">
    <source>
        <dbReference type="ARBA" id="ARBA00023136"/>
    </source>
</evidence>
<protein>
    <submittedName>
        <fullName evidence="8">Mal, T cell differentiation protein like</fullName>
    </submittedName>
</protein>
<sequence>MASPDPPVTSYAPSDVPSGVALFLTIPFAFFLPELIFGFLVWTMVAATHIVYPLLQGWVMYVSLTSFLISLMFLLSYLFGFYKRFESWRVLDSLYHGTTGILYMSAAVLQVHATIVSEKLLDPRIYYINSAASFFAFIATLLYILHAFSIYYH</sequence>
<dbReference type="GO" id="GO:0019911">
    <property type="term" value="F:structural constituent of myelin sheath"/>
    <property type="evidence" value="ECO:0007669"/>
    <property type="project" value="TreeGrafter"/>
</dbReference>
<dbReference type="PANTHER" id="PTHR22776:SF24">
    <property type="entry name" value="MAL-LIKE PROTEIN"/>
    <property type="match status" value="1"/>
</dbReference>
<dbReference type="InterPro" id="IPR013295">
    <property type="entry name" value="MAL"/>
</dbReference>
<evidence type="ECO:0000256" key="5">
    <source>
        <dbReference type="PROSITE-ProRule" id="PRU00581"/>
    </source>
</evidence>
<dbReference type="PRINTS" id="PR01884">
    <property type="entry name" value="MALPROTEIN"/>
</dbReference>
<dbReference type="Bgee" id="ENSPPAG00000025294">
    <property type="expression patterns" value="Expressed in heart and 5 other cell types or tissues"/>
</dbReference>
<dbReference type="GO" id="GO:0030136">
    <property type="term" value="C:clathrin-coated vesicle"/>
    <property type="evidence" value="ECO:0007669"/>
    <property type="project" value="Ensembl"/>
</dbReference>
<dbReference type="EMBL" id="AJFE02005309">
    <property type="status" value="NOT_ANNOTATED_CDS"/>
    <property type="molecule type" value="Genomic_DNA"/>
</dbReference>
<reference evidence="8" key="2">
    <citation type="submission" date="2025-09" db="UniProtKB">
        <authorList>
            <consortium name="Ensembl"/>
        </authorList>
    </citation>
    <scope>IDENTIFICATION</scope>
</reference>
<evidence type="ECO:0000256" key="1">
    <source>
        <dbReference type="ARBA" id="ARBA00004141"/>
    </source>
</evidence>
<evidence type="ECO:0000313" key="8">
    <source>
        <dbReference type="Ensembl" id="ENSPPAP00000006551.1"/>
    </source>
</evidence>
<evidence type="ECO:0000313" key="9">
    <source>
        <dbReference type="Proteomes" id="UP000240080"/>
    </source>
</evidence>
<dbReference type="RefSeq" id="XP_003804359.1">
    <property type="nucleotide sequence ID" value="XM_003804311.4"/>
</dbReference>
<keyword evidence="3 6" id="KW-1133">Transmembrane helix</keyword>
<evidence type="ECO:0000259" key="7">
    <source>
        <dbReference type="PROSITE" id="PS51225"/>
    </source>
</evidence>
<evidence type="ECO:0000256" key="3">
    <source>
        <dbReference type="ARBA" id="ARBA00022989"/>
    </source>
</evidence>
<dbReference type="AlphaFoldDB" id="A0A2R8ZNM6"/>
<dbReference type="Ensembl" id="ENSPPAT00000027967.1">
    <property type="protein sequence ID" value="ENSPPAP00000006551.1"/>
    <property type="gene ID" value="ENSPPAG00000025294.1"/>
</dbReference>
<dbReference type="GeneTree" id="ENSGT00940000161444"/>
<keyword evidence="2 5" id="KW-0812">Transmembrane</keyword>
<keyword evidence="4 5" id="KW-0472">Membrane</keyword>
<dbReference type="KEGG" id="pps:100978278"/>
<dbReference type="InterPro" id="IPR008253">
    <property type="entry name" value="Marvel"/>
</dbReference>
<evidence type="ECO:0000256" key="2">
    <source>
        <dbReference type="ARBA" id="ARBA00022692"/>
    </source>
</evidence>
<proteinExistence type="predicted"/>
<dbReference type="CTD" id="7851"/>
<comment type="subcellular location">
    <subcellularLocation>
        <location evidence="1">Membrane</location>
        <topology evidence="1">Multi-pass membrane protein</topology>
    </subcellularLocation>
</comment>
<name>A0A2R8ZNM6_PANPA</name>
<dbReference type="OMA" id="FWVWVLV"/>
<dbReference type="Pfam" id="PF01284">
    <property type="entry name" value="MARVEL"/>
    <property type="match status" value="1"/>
</dbReference>
<dbReference type="GO" id="GO:0000139">
    <property type="term" value="C:Golgi membrane"/>
    <property type="evidence" value="ECO:0007669"/>
    <property type="project" value="Ensembl"/>
</dbReference>
<feature type="transmembrane region" description="Helical" evidence="6">
    <location>
        <begin position="94"/>
        <end position="113"/>
    </location>
</feature>
<dbReference type="GO" id="GO:0005886">
    <property type="term" value="C:plasma membrane"/>
    <property type="evidence" value="ECO:0007669"/>
    <property type="project" value="Ensembl"/>
</dbReference>
<dbReference type="GO" id="GO:0045121">
    <property type="term" value="C:membrane raft"/>
    <property type="evidence" value="ECO:0007669"/>
    <property type="project" value="Ensembl"/>
</dbReference>
<dbReference type="PROSITE" id="PS51225">
    <property type="entry name" value="MARVEL"/>
    <property type="match status" value="1"/>
</dbReference>
<organism evidence="8 9">
    <name type="scientific">Pan paniscus</name>
    <name type="common">Pygmy chimpanzee</name>
    <name type="synonym">Bonobo</name>
    <dbReference type="NCBI Taxonomy" id="9597"/>
    <lineage>
        <taxon>Eukaryota</taxon>
        <taxon>Metazoa</taxon>
        <taxon>Chordata</taxon>
        <taxon>Craniata</taxon>
        <taxon>Vertebrata</taxon>
        <taxon>Euteleostomi</taxon>
        <taxon>Mammalia</taxon>
        <taxon>Eutheria</taxon>
        <taxon>Euarchontoglires</taxon>
        <taxon>Primates</taxon>
        <taxon>Haplorrhini</taxon>
        <taxon>Catarrhini</taxon>
        <taxon>Hominidae</taxon>
        <taxon>Pan</taxon>
    </lineage>
</organism>
<evidence type="ECO:0000256" key="6">
    <source>
        <dbReference type="SAM" id="Phobius"/>
    </source>
</evidence>
<feature type="transmembrane region" description="Helical" evidence="6">
    <location>
        <begin position="20"/>
        <end position="46"/>
    </location>
</feature>
<dbReference type="Proteomes" id="UP000240080">
    <property type="component" value="Unplaced"/>
</dbReference>
<keyword evidence="9" id="KW-1185">Reference proteome</keyword>
<dbReference type="GO" id="GO:0042552">
    <property type="term" value="P:myelination"/>
    <property type="evidence" value="ECO:0007669"/>
    <property type="project" value="TreeGrafter"/>
</dbReference>